<dbReference type="InterPro" id="IPR016518">
    <property type="entry name" value="Alpha-L-fucosidase"/>
</dbReference>
<accession>A0A6C0FWL2</accession>
<dbReference type="SUPFAM" id="SSF48208">
    <property type="entry name" value="Six-hairpin glycosidases"/>
    <property type="match status" value="1"/>
</dbReference>
<feature type="domain" description="Alpha fucosidase A-like C-terminal" evidence="2">
    <location>
        <begin position="699"/>
        <end position="802"/>
    </location>
</feature>
<evidence type="ECO:0000259" key="1">
    <source>
        <dbReference type="Pfam" id="PF14498"/>
    </source>
</evidence>
<dbReference type="InterPro" id="IPR008928">
    <property type="entry name" value="6-hairpin_glycosidase_sf"/>
</dbReference>
<evidence type="ECO:0000313" key="4">
    <source>
        <dbReference type="EMBL" id="QHT61516.1"/>
    </source>
</evidence>
<evidence type="ECO:0000259" key="3">
    <source>
        <dbReference type="Pfam" id="PF22124"/>
    </source>
</evidence>
<dbReference type="InterPro" id="IPR054363">
    <property type="entry name" value="GH95_cat"/>
</dbReference>
<dbReference type="AlphaFoldDB" id="A0A6C0FWL2"/>
<dbReference type="InterPro" id="IPR027414">
    <property type="entry name" value="GH95_N_dom"/>
</dbReference>
<dbReference type="Gene3D" id="2.70.98.50">
    <property type="entry name" value="putative glycoside hydrolase family protein from bacillus halodurans"/>
    <property type="match status" value="1"/>
</dbReference>
<keyword evidence="5" id="KW-1185">Reference proteome</keyword>
<reference evidence="4 5" key="1">
    <citation type="submission" date="2020-01" db="EMBL/GenBank/DDBJ databases">
        <title>Paenibacillus sp. nov., isolated from tomato rhizosphere.</title>
        <authorList>
            <person name="Weon H.-Y."/>
            <person name="Lee S.A."/>
        </authorList>
    </citation>
    <scope>NUCLEOTIDE SEQUENCE [LARGE SCALE GENOMIC DNA]</scope>
    <source>
        <strain evidence="4 5">12200R-189</strain>
    </source>
</reference>
<dbReference type="RefSeq" id="WP_162357955.1">
    <property type="nucleotide sequence ID" value="NZ_CP048209.1"/>
</dbReference>
<dbReference type="FunFam" id="1.50.10.10:FF:000028">
    <property type="entry name" value="Alpha-L-fucosidase 2"/>
    <property type="match status" value="1"/>
</dbReference>
<gene>
    <name evidence="4" type="ORF">GXP70_17115</name>
</gene>
<feature type="domain" description="Glycosyl hydrolase family 95 N-terminal" evidence="1">
    <location>
        <begin position="3"/>
        <end position="253"/>
    </location>
</feature>
<proteinExistence type="predicted"/>
<dbReference type="PIRSF" id="PIRSF007663">
    <property type="entry name" value="UCP007663"/>
    <property type="match status" value="1"/>
</dbReference>
<dbReference type="Pfam" id="PF14498">
    <property type="entry name" value="Glyco_hyd_65N_2"/>
    <property type="match status" value="1"/>
</dbReference>
<protein>
    <submittedName>
        <fullName evidence="4">Glycoside hydrolase family 95 protein</fullName>
    </submittedName>
</protein>
<dbReference type="GO" id="GO:0005975">
    <property type="term" value="P:carbohydrate metabolic process"/>
    <property type="evidence" value="ECO:0007669"/>
    <property type="project" value="InterPro"/>
</dbReference>
<organism evidence="4 5">
    <name type="scientific">Paenibacillus lycopersici</name>
    <dbReference type="NCBI Taxonomy" id="2704462"/>
    <lineage>
        <taxon>Bacteria</taxon>
        <taxon>Bacillati</taxon>
        <taxon>Bacillota</taxon>
        <taxon>Bacilli</taxon>
        <taxon>Bacillales</taxon>
        <taxon>Paenibacillaceae</taxon>
        <taxon>Paenibacillus</taxon>
    </lineage>
</organism>
<dbReference type="KEGG" id="plyc:GXP70_17115"/>
<dbReference type="PANTHER" id="PTHR31084">
    <property type="entry name" value="ALPHA-L-FUCOSIDASE 2"/>
    <property type="match status" value="1"/>
</dbReference>
<dbReference type="Gene3D" id="2.60.40.1180">
    <property type="entry name" value="Golgi alpha-mannosidase II"/>
    <property type="match status" value="1"/>
</dbReference>
<dbReference type="InterPro" id="IPR049053">
    <property type="entry name" value="AFCA-like_C"/>
</dbReference>
<dbReference type="Pfam" id="PF21307">
    <property type="entry name" value="Glyco_hydro_95_C"/>
    <property type="match status" value="1"/>
</dbReference>
<feature type="domain" description="Glycosyl hydrolase family 95 catalytic" evidence="3">
    <location>
        <begin position="281"/>
        <end position="697"/>
    </location>
</feature>
<dbReference type="PANTHER" id="PTHR31084:SF0">
    <property type="entry name" value="ALPHA-L-FUCOSIDASE 2"/>
    <property type="match status" value="1"/>
</dbReference>
<keyword evidence="4" id="KW-0378">Hydrolase</keyword>
<dbReference type="Pfam" id="PF22124">
    <property type="entry name" value="Glyco_hydro_95_cat"/>
    <property type="match status" value="1"/>
</dbReference>
<dbReference type="InterPro" id="IPR013780">
    <property type="entry name" value="Glyco_hydro_b"/>
</dbReference>
<dbReference type="Proteomes" id="UP000476064">
    <property type="component" value="Chromosome"/>
</dbReference>
<dbReference type="GO" id="GO:0004560">
    <property type="term" value="F:alpha-L-fucosidase activity"/>
    <property type="evidence" value="ECO:0007669"/>
    <property type="project" value="InterPro"/>
</dbReference>
<dbReference type="EMBL" id="CP048209">
    <property type="protein sequence ID" value="QHT61516.1"/>
    <property type="molecule type" value="Genomic_DNA"/>
</dbReference>
<sequence length="805" mass="88002">MELRYGRPARVWTEALPVGNGRLGAMVYGGVEREDIQLNEDTLWSGHPRDGSNPRAREVLPQVRRLIEEERFAEADRLCKEMMGPYTQAYMPLGHLRLTFEHGGAHAGYSRALDLERAVTTVTYAIGSVVYTRELFASHPDGVIALRLRASEAGKLSFHARLDSPLRYRTRTESDRYAIRGVAPEHAAPSYYSVDEPLVYGDPYTSEAISFDGCLKAAVSGVDGFSWADGDGLHVIGATEAVLYWSAATSFDGYDRMPRSEGKEPGPIAAGAVEAAWAMPYETLLERHIADYGALFGRVSLKLGASAAPAGMAADERIAVYGAKDPGLVELLFQYGRYLMIASSRPGTQPANLQGIWNQETRPPWSSNYTVNINTQMNYWPAENCNLAECHLPLLAFVEQLAEKGKRTASVNYGTRGWTTHHNTDLWAQTDPVGDYGHGDPIWVSWPMGGVWLCQHLWEHYAFGGDLAYLRGRAYPVMKEAALFCLDWLVEDGAGRLVTMPSTSPEHKFRTAEGGLAAVSSASAMDLELIWDLFTNCMEAASILGEDGDFAAELASSRERLLPLAIGKHGQLQEWTSGDFGDEDVHHRHVSHLFGVYPGRQLTAEAAPALFEAAKQSLERRGDGGTGWSLGWKISLWARFGDGNRALGLIGNLLKLVREDEPDNYHSGGVYPNLFDAHPPFQIDGNFAASAGIAEMLLQSHQGELRLLPSLPDAWPEGRVSGLRARGGFEVSLRWSAGRLAEAELLSLGGTTCVIAAEGPVTVALLIGEGDRASEPVEPEPAEGLAAGRMRFRTDAGRRYVITPV</sequence>
<name>A0A6C0FWL2_9BACL</name>
<evidence type="ECO:0000313" key="5">
    <source>
        <dbReference type="Proteomes" id="UP000476064"/>
    </source>
</evidence>
<evidence type="ECO:0000259" key="2">
    <source>
        <dbReference type="Pfam" id="PF21307"/>
    </source>
</evidence>